<reference evidence="1 2" key="1">
    <citation type="submission" date="2019-03" db="EMBL/GenBank/DDBJ databases">
        <title>First draft genome of Liparis tanakae, snailfish: a comprehensive survey of snailfish specific genes.</title>
        <authorList>
            <person name="Kim W."/>
            <person name="Song I."/>
            <person name="Jeong J.-H."/>
            <person name="Kim D."/>
            <person name="Kim S."/>
            <person name="Ryu S."/>
            <person name="Song J.Y."/>
            <person name="Lee S.K."/>
        </authorList>
    </citation>
    <scope>NUCLEOTIDE SEQUENCE [LARGE SCALE GENOMIC DNA]</scope>
    <source>
        <tissue evidence="1">Muscle</tissue>
    </source>
</reference>
<dbReference type="EMBL" id="SRLO01000094">
    <property type="protein sequence ID" value="TNN76376.1"/>
    <property type="molecule type" value="Genomic_DNA"/>
</dbReference>
<proteinExistence type="predicted"/>
<evidence type="ECO:0000313" key="1">
    <source>
        <dbReference type="EMBL" id="TNN76376.1"/>
    </source>
</evidence>
<name>A0A4Z2IEM3_9TELE</name>
<dbReference type="AlphaFoldDB" id="A0A4Z2IEM3"/>
<evidence type="ECO:0000313" key="2">
    <source>
        <dbReference type="Proteomes" id="UP000314294"/>
    </source>
</evidence>
<comment type="caution">
    <text evidence="1">The sequence shown here is derived from an EMBL/GenBank/DDBJ whole genome shotgun (WGS) entry which is preliminary data.</text>
</comment>
<gene>
    <name evidence="1" type="ORF">EYF80_013455</name>
</gene>
<accession>A0A4Z2IEM3</accession>
<protein>
    <submittedName>
        <fullName evidence="1">Uncharacterized protein</fullName>
    </submittedName>
</protein>
<sequence>MSLQNSTSTYDGGHFDHLVYFTPRGTFRTKKDDSTAKNLGRRARWHPSTDRLVNLGMFTAPSVTSGKDKQGASGEIKRKWNTLTLCHK</sequence>
<keyword evidence="2" id="KW-1185">Reference proteome</keyword>
<organism evidence="1 2">
    <name type="scientific">Liparis tanakae</name>
    <name type="common">Tanaka's snailfish</name>
    <dbReference type="NCBI Taxonomy" id="230148"/>
    <lineage>
        <taxon>Eukaryota</taxon>
        <taxon>Metazoa</taxon>
        <taxon>Chordata</taxon>
        <taxon>Craniata</taxon>
        <taxon>Vertebrata</taxon>
        <taxon>Euteleostomi</taxon>
        <taxon>Actinopterygii</taxon>
        <taxon>Neopterygii</taxon>
        <taxon>Teleostei</taxon>
        <taxon>Neoteleostei</taxon>
        <taxon>Acanthomorphata</taxon>
        <taxon>Eupercaria</taxon>
        <taxon>Perciformes</taxon>
        <taxon>Cottioidei</taxon>
        <taxon>Cottales</taxon>
        <taxon>Liparidae</taxon>
        <taxon>Liparis</taxon>
    </lineage>
</organism>
<dbReference type="Proteomes" id="UP000314294">
    <property type="component" value="Unassembled WGS sequence"/>
</dbReference>